<keyword evidence="1" id="KW-0472">Membrane</keyword>
<feature type="transmembrane region" description="Helical" evidence="1">
    <location>
        <begin position="50"/>
        <end position="71"/>
    </location>
</feature>
<organism evidence="2 3">
    <name type="scientific">Viridibacillus arenosi FSL R5-213</name>
    <dbReference type="NCBI Taxonomy" id="1227360"/>
    <lineage>
        <taxon>Bacteria</taxon>
        <taxon>Bacillati</taxon>
        <taxon>Bacillota</taxon>
        <taxon>Bacilli</taxon>
        <taxon>Bacillales</taxon>
        <taxon>Caryophanaceae</taxon>
        <taxon>Viridibacillus</taxon>
    </lineage>
</organism>
<reference evidence="2 3" key="1">
    <citation type="journal article" date="2014" name="BMC Genomics">
        <title>Genomic comparison of sporeforming bacilli isolated from milk.</title>
        <authorList>
            <person name="Moreno Switt A.I."/>
            <person name="Andrus A.D."/>
            <person name="Ranieri M.L."/>
            <person name="Orsi R.H."/>
            <person name="Ivy R."/>
            <person name="den Bakker H.C."/>
            <person name="Martin N.H."/>
            <person name="Wiedmann M."/>
            <person name="Boor K.J."/>
        </authorList>
    </citation>
    <scope>NUCLEOTIDE SEQUENCE [LARGE SCALE GENOMIC DNA]</scope>
    <source>
        <strain evidence="2 3">FSL R5-213</strain>
    </source>
</reference>
<comment type="caution">
    <text evidence="2">The sequence shown here is derived from an EMBL/GenBank/DDBJ whole genome shotgun (WGS) entry which is preliminary data.</text>
</comment>
<dbReference type="Proteomes" id="UP000019062">
    <property type="component" value="Unassembled WGS sequence"/>
</dbReference>
<keyword evidence="1" id="KW-0812">Transmembrane</keyword>
<gene>
    <name evidence="2" type="ORF">C176_20664</name>
</gene>
<evidence type="ECO:0000256" key="1">
    <source>
        <dbReference type="SAM" id="Phobius"/>
    </source>
</evidence>
<evidence type="ECO:0000313" key="3">
    <source>
        <dbReference type="Proteomes" id="UP000019062"/>
    </source>
</evidence>
<proteinExistence type="predicted"/>
<evidence type="ECO:0000313" key="2">
    <source>
        <dbReference type="EMBL" id="ETT81157.1"/>
    </source>
</evidence>
<dbReference type="Pfam" id="PF10966">
    <property type="entry name" value="DUF2768"/>
    <property type="match status" value="1"/>
</dbReference>
<feature type="transmembrane region" description="Helical" evidence="1">
    <location>
        <begin position="20"/>
        <end position="38"/>
    </location>
</feature>
<keyword evidence="1" id="KW-1133">Transmembrane helix</keyword>
<dbReference type="eggNOG" id="ENOG5033248">
    <property type="taxonomic scope" value="Bacteria"/>
</dbReference>
<dbReference type="EMBL" id="ASQA01000042">
    <property type="protein sequence ID" value="ETT81157.1"/>
    <property type="molecule type" value="Genomic_DNA"/>
</dbReference>
<dbReference type="InterPro" id="IPR020076">
    <property type="entry name" value="DUF2768"/>
</dbReference>
<keyword evidence="3" id="KW-1185">Reference proteome</keyword>
<evidence type="ECO:0008006" key="4">
    <source>
        <dbReference type="Google" id="ProtNLM"/>
    </source>
</evidence>
<accession>W4EMB4</accession>
<dbReference type="RefSeq" id="WP_227752011.1">
    <property type="nucleotide sequence ID" value="NZ_ASQA01000042.1"/>
</dbReference>
<protein>
    <recommendedName>
        <fullName evidence="4">DUF2768 domain-containing protein</fullName>
    </recommendedName>
</protein>
<sequence>MSSLVLLNGTPFSPMDMMWISFYSIGFMLVAMGLIYLSRHKIKNAIVSSIIALISYLFLFIGFLTMMFVVFTW</sequence>
<dbReference type="AlphaFoldDB" id="W4EMB4"/>
<name>W4EMB4_9BACL</name>